<feature type="transmembrane region" description="Helical" evidence="5">
    <location>
        <begin position="124"/>
        <end position="146"/>
    </location>
</feature>
<keyword evidence="3 5" id="KW-1133">Transmembrane helix</keyword>
<protein>
    <recommendedName>
        <fullName evidence="8">Bile acid:sodium symporter</fullName>
    </recommendedName>
</protein>
<dbReference type="InterPro" id="IPR002657">
    <property type="entry name" value="BilAc:Na_symport/Acr3"/>
</dbReference>
<feature type="transmembrane region" description="Helical" evidence="5">
    <location>
        <begin position="158"/>
        <end position="180"/>
    </location>
</feature>
<feature type="transmembrane region" description="Helical" evidence="5">
    <location>
        <begin position="12"/>
        <end position="31"/>
    </location>
</feature>
<dbReference type="KEGG" id="pbj:VN24_13635"/>
<keyword evidence="7" id="KW-1185">Reference proteome</keyword>
<dbReference type="GO" id="GO:0016020">
    <property type="term" value="C:membrane"/>
    <property type="evidence" value="ECO:0007669"/>
    <property type="project" value="UniProtKB-SubCell"/>
</dbReference>
<dbReference type="InterPro" id="IPR004710">
    <property type="entry name" value="Bilac:Na_transpt"/>
</dbReference>
<evidence type="ECO:0000256" key="2">
    <source>
        <dbReference type="ARBA" id="ARBA00022692"/>
    </source>
</evidence>
<dbReference type="PANTHER" id="PTHR10361">
    <property type="entry name" value="SODIUM-BILE ACID COTRANSPORTER"/>
    <property type="match status" value="1"/>
</dbReference>
<gene>
    <name evidence="6" type="ORF">VN24_13635</name>
</gene>
<evidence type="ECO:0000313" key="6">
    <source>
        <dbReference type="EMBL" id="AJY77715.1"/>
    </source>
</evidence>
<dbReference type="EMBL" id="CP011058">
    <property type="protein sequence ID" value="AJY77715.1"/>
    <property type="molecule type" value="Genomic_DNA"/>
</dbReference>
<comment type="subcellular location">
    <subcellularLocation>
        <location evidence="1">Membrane</location>
        <topology evidence="1">Multi-pass membrane protein</topology>
    </subcellularLocation>
</comment>
<dbReference type="InterPro" id="IPR038770">
    <property type="entry name" value="Na+/solute_symporter_sf"/>
</dbReference>
<feature type="transmembrane region" description="Helical" evidence="5">
    <location>
        <begin position="37"/>
        <end position="59"/>
    </location>
</feature>
<feature type="transmembrane region" description="Helical" evidence="5">
    <location>
        <begin position="66"/>
        <end position="86"/>
    </location>
</feature>
<dbReference type="Gene3D" id="1.20.1530.20">
    <property type="match status" value="1"/>
</dbReference>
<dbReference type="OrthoDB" id="1551454at2"/>
<dbReference type="AlphaFoldDB" id="A0A0D5NRE6"/>
<accession>A0A0D5NRE6</accession>
<feature type="transmembrane region" description="Helical" evidence="5">
    <location>
        <begin position="201"/>
        <end position="219"/>
    </location>
</feature>
<evidence type="ECO:0000256" key="3">
    <source>
        <dbReference type="ARBA" id="ARBA00022989"/>
    </source>
</evidence>
<evidence type="ECO:0000256" key="4">
    <source>
        <dbReference type="ARBA" id="ARBA00023136"/>
    </source>
</evidence>
<organism evidence="6 7">
    <name type="scientific">Paenibacillus beijingensis</name>
    <dbReference type="NCBI Taxonomy" id="1126833"/>
    <lineage>
        <taxon>Bacteria</taxon>
        <taxon>Bacillati</taxon>
        <taxon>Bacillota</taxon>
        <taxon>Bacilli</taxon>
        <taxon>Bacillales</taxon>
        <taxon>Paenibacillaceae</taxon>
        <taxon>Paenibacillus</taxon>
    </lineage>
</organism>
<feature type="transmembrane region" description="Helical" evidence="5">
    <location>
        <begin position="286"/>
        <end position="306"/>
    </location>
</feature>
<dbReference type="HOGENOM" id="CLU_071795_0_0_9"/>
<evidence type="ECO:0008006" key="8">
    <source>
        <dbReference type="Google" id="ProtNLM"/>
    </source>
</evidence>
<evidence type="ECO:0000313" key="7">
    <source>
        <dbReference type="Proteomes" id="UP000032633"/>
    </source>
</evidence>
<keyword evidence="4 5" id="KW-0472">Membrane</keyword>
<sequence length="329" mass="35845">MLSAVNRTFDRIMPFITPVSLIIGMVFTVWLKPYGFLSTWLFAFMTLAGSLGSGFGDFLKVLRRPLPLLCALFLLHIVLPLIAWGAGKLLFGGDVETVTGFVLAAAIPTGVTTLFWVTVKGGDVALALSIILIDTLLAPFVVPGTLSLLFGSEVHIDAFGMVINLFWMIVLPSLAGMWINHVTKGKAERKWKPRLSPLSKLAMGAVVALNGAFVAPFFVPFRFKLLGILMTIILLTIIAYTLGWSFSRWFWKKEDRITVTITYAVGMRNISAGAVIATTFLPAPAALPVVLAMLVQQLLASVAGVLMGRTGKQEYDDERALSLKRNKAV</sequence>
<dbReference type="Proteomes" id="UP000032633">
    <property type="component" value="Chromosome"/>
</dbReference>
<evidence type="ECO:0000256" key="5">
    <source>
        <dbReference type="SAM" id="Phobius"/>
    </source>
</evidence>
<feature type="transmembrane region" description="Helical" evidence="5">
    <location>
        <begin position="98"/>
        <end position="117"/>
    </location>
</feature>
<dbReference type="STRING" id="1126833.VN24_13635"/>
<dbReference type="PANTHER" id="PTHR10361:SF28">
    <property type="entry name" value="P3 PROTEIN-RELATED"/>
    <property type="match status" value="1"/>
</dbReference>
<dbReference type="PATRIC" id="fig|1126833.4.peg.2971"/>
<evidence type="ECO:0000256" key="1">
    <source>
        <dbReference type="ARBA" id="ARBA00004141"/>
    </source>
</evidence>
<reference evidence="6 7" key="1">
    <citation type="journal article" date="2015" name="J. Biotechnol.">
        <title>Complete genome sequence of Paenibacillus beijingensis 7188(T) (=DSM 24997(T)), a novel rhizobacterium from jujube garden soil.</title>
        <authorList>
            <person name="Kwak Y."/>
            <person name="Shin J.H."/>
        </authorList>
    </citation>
    <scope>NUCLEOTIDE SEQUENCE [LARGE SCALE GENOMIC DNA]</scope>
    <source>
        <strain evidence="6 7">DSM 24997</strain>
    </source>
</reference>
<keyword evidence="2 5" id="KW-0812">Transmembrane</keyword>
<name>A0A0D5NRE6_9BACL</name>
<dbReference type="Pfam" id="PF01758">
    <property type="entry name" value="SBF"/>
    <property type="match status" value="1"/>
</dbReference>
<feature type="transmembrane region" description="Helical" evidence="5">
    <location>
        <begin position="258"/>
        <end position="280"/>
    </location>
</feature>
<reference evidence="7" key="2">
    <citation type="submission" date="2015-03" db="EMBL/GenBank/DDBJ databases">
        <title>Genome sequence of Paenibacillus beijingensis strain DSM 24997T.</title>
        <authorList>
            <person name="Kwak Y."/>
            <person name="Shin J.-H."/>
        </authorList>
    </citation>
    <scope>NUCLEOTIDE SEQUENCE [LARGE SCALE GENOMIC DNA]</scope>
    <source>
        <strain evidence="7">DSM 24997</strain>
    </source>
</reference>
<feature type="transmembrane region" description="Helical" evidence="5">
    <location>
        <begin position="225"/>
        <end position="246"/>
    </location>
</feature>
<proteinExistence type="predicted"/>